<protein>
    <submittedName>
        <fullName evidence="1">Uncharacterized protein</fullName>
    </submittedName>
</protein>
<dbReference type="EMBL" id="JASBWT010000005">
    <property type="protein sequence ID" value="KAJ9104614.1"/>
    <property type="molecule type" value="Genomic_DNA"/>
</dbReference>
<evidence type="ECO:0000313" key="2">
    <source>
        <dbReference type="Proteomes" id="UP001227268"/>
    </source>
</evidence>
<evidence type="ECO:0000313" key="1">
    <source>
        <dbReference type="EMBL" id="KAJ9104614.1"/>
    </source>
</evidence>
<reference evidence="1" key="1">
    <citation type="submission" date="2023-04" db="EMBL/GenBank/DDBJ databases">
        <title>Draft Genome sequencing of Naganishia species isolated from polar environments using Oxford Nanopore Technology.</title>
        <authorList>
            <person name="Leo P."/>
            <person name="Venkateswaran K."/>
        </authorList>
    </citation>
    <scope>NUCLEOTIDE SEQUENCE</scope>
    <source>
        <strain evidence="1">MNA-CCFEE 5423</strain>
    </source>
</reference>
<name>A0ACC2VZX8_9TREE</name>
<gene>
    <name evidence="1" type="ORF">QFC21_002112</name>
</gene>
<comment type="caution">
    <text evidence="1">The sequence shown here is derived from an EMBL/GenBank/DDBJ whole genome shotgun (WGS) entry which is preliminary data.</text>
</comment>
<accession>A0ACC2VZX8</accession>
<proteinExistence type="predicted"/>
<dbReference type="Proteomes" id="UP001227268">
    <property type="component" value="Unassembled WGS sequence"/>
</dbReference>
<keyword evidence="2" id="KW-1185">Reference proteome</keyword>
<organism evidence="1 2">
    <name type="scientific">Naganishia friedmannii</name>
    <dbReference type="NCBI Taxonomy" id="89922"/>
    <lineage>
        <taxon>Eukaryota</taxon>
        <taxon>Fungi</taxon>
        <taxon>Dikarya</taxon>
        <taxon>Basidiomycota</taxon>
        <taxon>Agaricomycotina</taxon>
        <taxon>Tremellomycetes</taxon>
        <taxon>Filobasidiales</taxon>
        <taxon>Filobasidiaceae</taxon>
        <taxon>Naganishia</taxon>
    </lineage>
</organism>
<sequence length="471" mass="48985">MVKFTLSTLSALALALPFVTDLPFASATHTNGITGSKDMRRHHARMATKHMSYERSSLEPPRNAVLAKKMDKVVQKKASSYKIRKRGDGKVCRIRGSSSVNSTTTLSSSAYSSSASASIATGTVAYSSGVSSAWSSVLPTNTDASSSAASSSAASSASLGNSWDVSTSSASAQASSTAQASSSSSAAATWTSTEASSTSTSSAAAQTSTSSGSGSHYTGDYTHLIPNGKKAGISAGDSFDHFKDRIGWWYDWNADPQGHSAPGVTGMNMLWGAGSAGGTDQSRLAAFKSLSSTPAYIIGYEEPDCPAGSGSAGFDVQTGISLWNELVGPYADKGSILIGPSMCKQAAESGWLGSFMEGVHVKPTVTNVHINKNSREGIMADLDHYASYGLPMIVTEFACVDDSTGFYPSEDQAEINNFITMIVDILENDPRVIGYAFSSGDGLGGTWKLVSSGSSLSESGQAYLNAVAKYH</sequence>